<keyword evidence="1" id="KW-1133">Transmembrane helix</keyword>
<keyword evidence="3" id="KW-1185">Reference proteome</keyword>
<accession>A0ABS5NIY3</accession>
<evidence type="ECO:0008006" key="4">
    <source>
        <dbReference type="Google" id="ProtNLM"/>
    </source>
</evidence>
<organism evidence="2 3">
    <name type="scientific">Tsukamurella paurometabola</name>
    <name type="common">Corynebacterium paurometabolum</name>
    <dbReference type="NCBI Taxonomy" id="2061"/>
    <lineage>
        <taxon>Bacteria</taxon>
        <taxon>Bacillati</taxon>
        <taxon>Actinomycetota</taxon>
        <taxon>Actinomycetes</taxon>
        <taxon>Mycobacteriales</taxon>
        <taxon>Tsukamurellaceae</taxon>
        <taxon>Tsukamurella</taxon>
    </lineage>
</organism>
<feature type="transmembrane region" description="Helical" evidence="1">
    <location>
        <begin position="107"/>
        <end position="126"/>
    </location>
</feature>
<dbReference type="Proteomes" id="UP000676853">
    <property type="component" value="Unassembled WGS sequence"/>
</dbReference>
<comment type="caution">
    <text evidence="2">The sequence shown here is derived from an EMBL/GenBank/DDBJ whole genome shotgun (WGS) entry which is preliminary data.</text>
</comment>
<sequence length="219" mass="23543">MVRGWLERFLGWLTCVEGSFSVDGASARDHADGAFQFATSCGWSPTPSDQRRVRRAIGRLDAVDAEVLRHRSLALAGWSAAVGLIAAGWAIGVSWGPADDHPQSAHWYMVTLALAAAVAIEIYVPARRLLLATSTRSVQTADALLREHLPGYTPLDPSVGSRVRMRRVTANRPSRRSSIGDVLLVATAVPVAVLALIGEALILLLMTIAAVGWKQMRAV</sequence>
<gene>
    <name evidence="2" type="ORF">KFZ73_23730</name>
</gene>
<evidence type="ECO:0000313" key="3">
    <source>
        <dbReference type="Proteomes" id="UP000676853"/>
    </source>
</evidence>
<feature type="transmembrane region" description="Helical" evidence="1">
    <location>
        <begin position="73"/>
        <end position="95"/>
    </location>
</feature>
<reference evidence="2 3" key="1">
    <citation type="submission" date="2021-04" db="EMBL/GenBank/DDBJ databases">
        <title>Whole genome sequence analysis of a thiophenic sulfur metabolizing bacteria.</title>
        <authorList>
            <person name="Akhtar N."/>
            <person name="Akram J."/>
            <person name="Aslam A."/>
        </authorList>
    </citation>
    <scope>NUCLEOTIDE SEQUENCE [LARGE SCALE GENOMIC DNA]</scope>
    <source>
        <strain evidence="2 3">3OW</strain>
    </source>
</reference>
<dbReference type="EMBL" id="JAGXOE010000127">
    <property type="protein sequence ID" value="MBS4104233.1"/>
    <property type="molecule type" value="Genomic_DNA"/>
</dbReference>
<dbReference type="RefSeq" id="WP_212555303.1">
    <property type="nucleotide sequence ID" value="NZ_JAGXOE010000127.1"/>
</dbReference>
<proteinExistence type="predicted"/>
<name>A0ABS5NIY3_TSUPA</name>
<keyword evidence="1" id="KW-0812">Transmembrane</keyword>
<evidence type="ECO:0000313" key="2">
    <source>
        <dbReference type="EMBL" id="MBS4104233.1"/>
    </source>
</evidence>
<feature type="transmembrane region" description="Helical" evidence="1">
    <location>
        <begin position="182"/>
        <end position="213"/>
    </location>
</feature>
<protein>
    <recommendedName>
        <fullName evidence="4">Integral membrane protein</fullName>
    </recommendedName>
</protein>
<evidence type="ECO:0000256" key="1">
    <source>
        <dbReference type="SAM" id="Phobius"/>
    </source>
</evidence>
<keyword evidence="1" id="KW-0472">Membrane</keyword>